<feature type="region of interest" description="Disordered" evidence="4">
    <location>
        <begin position="1"/>
        <end position="48"/>
    </location>
</feature>
<evidence type="ECO:0000256" key="3">
    <source>
        <dbReference type="PROSITE-ProRule" id="PRU00023"/>
    </source>
</evidence>
<evidence type="ECO:0000256" key="4">
    <source>
        <dbReference type="SAM" id="MobiDB-lite"/>
    </source>
</evidence>
<evidence type="ECO:0000256" key="1">
    <source>
        <dbReference type="ARBA" id="ARBA00022737"/>
    </source>
</evidence>
<dbReference type="PANTHER" id="PTHR24171">
    <property type="entry name" value="ANKYRIN REPEAT DOMAIN-CONTAINING PROTEIN 39-RELATED"/>
    <property type="match status" value="1"/>
</dbReference>
<dbReference type="STRING" id="1142394.PSMK_11070"/>
<dbReference type="EMBL" id="AP012338">
    <property type="protein sequence ID" value="BAM03266.1"/>
    <property type="molecule type" value="Genomic_DNA"/>
</dbReference>
<gene>
    <name evidence="5" type="ordered locus">PSMK_11070</name>
</gene>
<keyword evidence="6" id="KW-1185">Reference proteome</keyword>
<sequence>MKEHRCPPADRSPAADCGAARLDSPTVRGGGASSGGPDAPLPERSRNGRHVPDAGCSWCLHRLLRSAERGPCRKDPAEPRGDDGATNMDRSRANTWTSDALQRGDIGAIQERFAADPGYAEARDFVGDTPLLTAVSFDHLPLVAWLLDRGADPNAPVDDGYTCLLTAVESDSADSVSLVDTLLRAGADVNAAGTNGWTPLHMAAAHGHVQKARLLIGAGADVNRRKDIDGEETPLMEAAHAGRAGAVSLLLASGADASLRDTVHGRTPLDTAKSAACGLDPGVLKLIESEFPPGNAAALLSEAGVPADGLGEIAEAVGALDFRQMYRDATRKRLEEGDFAAVIRILEAHAGSLDGGERKGEDASGCSS</sequence>
<reference evidence="5 6" key="1">
    <citation type="submission" date="2012-02" db="EMBL/GenBank/DDBJ databases">
        <title>Complete genome sequence of Phycisphaera mikurensis NBRC 102666.</title>
        <authorList>
            <person name="Ankai A."/>
            <person name="Hosoyama A."/>
            <person name="Terui Y."/>
            <person name="Sekine M."/>
            <person name="Fukai R."/>
            <person name="Kato Y."/>
            <person name="Nakamura S."/>
            <person name="Yamada-Narita S."/>
            <person name="Kawakoshi A."/>
            <person name="Fukunaga Y."/>
            <person name="Yamazaki S."/>
            <person name="Fujita N."/>
        </authorList>
    </citation>
    <scope>NUCLEOTIDE SEQUENCE [LARGE SCALE GENOMIC DNA]</scope>
    <source>
        <strain evidence="6">NBRC 102666 / KCTC 22515 / FYK2301M01</strain>
    </source>
</reference>
<feature type="repeat" description="ANK" evidence="3">
    <location>
        <begin position="195"/>
        <end position="227"/>
    </location>
</feature>
<evidence type="ECO:0000313" key="6">
    <source>
        <dbReference type="Proteomes" id="UP000007881"/>
    </source>
</evidence>
<dbReference type="Proteomes" id="UP000007881">
    <property type="component" value="Chromosome"/>
</dbReference>
<proteinExistence type="predicted"/>
<evidence type="ECO:0000313" key="5">
    <source>
        <dbReference type="EMBL" id="BAM03266.1"/>
    </source>
</evidence>
<dbReference type="Pfam" id="PF00023">
    <property type="entry name" value="Ank"/>
    <property type="match status" value="1"/>
</dbReference>
<evidence type="ECO:0000256" key="2">
    <source>
        <dbReference type="ARBA" id="ARBA00023043"/>
    </source>
</evidence>
<feature type="repeat" description="ANK" evidence="3">
    <location>
        <begin position="230"/>
        <end position="262"/>
    </location>
</feature>
<dbReference type="PRINTS" id="PR01415">
    <property type="entry name" value="ANKYRIN"/>
</dbReference>
<keyword evidence="1" id="KW-0677">Repeat</keyword>
<dbReference type="InterPro" id="IPR002110">
    <property type="entry name" value="Ankyrin_rpt"/>
</dbReference>
<dbReference type="eggNOG" id="COG0666">
    <property type="taxonomic scope" value="Bacteria"/>
</dbReference>
<feature type="repeat" description="ANK" evidence="3">
    <location>
        <begin position="126"/>
        <end position="158"/>
    </location>
</feature>
<dbReference type="PROSITE" id="PS50088">
    <property type="entry name" value="ANK_REPEAT"/>
    <property type="match status" value="4"/>
</dbReference>
<feature type="compositionally biased region" description="Basic and acidic residues" evidence="4">
    <location>
        <begin position="70"/>
        <end position="83"/>
    </location>
</feature>
<organism evidence="5 6">
    <name type="scientific">Phycisphaera mikurensis (strain NBRC 102666 / KCTC 22515 / FYK2301M01)</name>
    <dbReference type="NCBI Taxonomy" id="1142394"/>
    <lineage>
        <taxon>Bacteria</taxon>
        <taxon>Pseudomonadati</taxon>
        <taxon>Planctomycetota</taxon>
        <taxon>Phycisphaerae</taxon>
        <taxon>Phycisphaerales</taxon>
        <taxon>Phycisphaeraceae</taxon>
        <taxon>Phycisphaera</taxon>
    </lineage>
</organism>
<dbReference type="SMART" id="SM00248">
    <property type="entry name" value="ANK"/>
    <property type="match status" value="4"/>
</dbReference>
<dbReference type="HOGENOM" id="CLU_751948_0_0_0"/>
<protein>
    <submittedName>
        <fullName evidence="5">Uncharacterized protein</fullName>
    </submittedName>
</protein>
<name>I0IDC8_PHYMF</name>
<dbReference type="PROSITE" id="PS50297">
    <property type="entry name" value="ANK_REP_REGION"/>
    <property type="match status" value="4"/>
</dbReference>
<dbReference type="Pfam" id="PF12796">
    <property type="entry name" value="Ank_2"/>
    <property type="match status" value="1"/>
</dbReference>
<feature type="repeat" description="ANK" evidence="3">
    <location>
        <begin position="159"/>
        <end position="194"/>
    </location>
</feature>
<dbReference type="InterPro" id="IPR036770">
    <property type="entry name" value="Ankyrin_rpt-contain_sf"/>
</dbReference>
<accession>I0IDC8</accession>
<dbReference type="KEGG" id="phm:PSMK_11070"/>
<dbReference type="Gene3D" id="1.25.40.20">
    <property type="entry name" value="Ankyrin repeat-containing domain"/>
    <property type="match status" value="3"/>
</dbReference>
<keyword evidence="2 3" id="KW-0040">ANK repeat</keyword>
<dbReference type="SUPFAM" id="SSF48403">
    <property type="entry name" value="Ankyrin repeat"/>
    <property type="match status" value="1"/>
</dbReference>
<dbReference type="AlphaFoldDB" id="I0IDC8"/>
<feature type="region of interest" description="Disordered" evidence="4">
    <location>
        <begin position="70"/>
        <end position="95"/>
    </location>
</feature>